<gene>
    <name evidence="2" type="ORF">F511_28099</name>
</gene>
<dbReference type="AlphaFoldDB" id="A0A2Z7D3T8"/>
<organism evidence="2 3">
    <name type="scientific">Dorcoceras hygrometricum</name>
    <dbReference type="NCBI Taxonomy" id="472368"/>
    <lineage>
        <taxon>Eukaryota</taxon>
        <taxon>Viridiplantae</taxon>
        <taxon>Streptophyta</taxon>
        <taxon>Embryophyta</taxon>
        <taxon>Tracheophyta</taxon>
        <taxon>Spermatophyta</taxon>
        <taxon>Magnoliopsida</taxon>
        <taxon>eudicotyledons</taxon>
        <taxon>Gunneridae</taxon>
        <taxon>Pentapetalae</taxon>
        <taxon>asterids</taxon>
        <taxon>lamiids</taxon>
        <taxon>Lamiales</taxon>
        <taxon>Gesneriaceae</taxon>
        <taxon>Didymocarpoideae</taxon>
        <taxon>Trichosporeae</taxon>
        <taxon>Loxocarpinae</taxon>
        <taxon>Dorcoceras</taxon>
    </lineage>
</organism>
<evidence type="ECO:0000256" key="1">
    <source>
        <dbReference type="SAM" id="MobiDB-lite"/>
    </source>
</evidence>
<dbReference type="Proteomes" id="UP000250235">
    <property type="component" value="Unassembled WGS sequence"/>
</dbReference>
<keyword evidence="3" id="KW-1185">Reference proteome</keyword>
<sequence>MKTLRCYFGRRSYSASSRNAKISSRKKIQAKHLMDQTQAQHPVVKKNQSRATVSSRKKSRRKELKKKQSAAGRQKPAKVKDASTFTLQRSVAPKWKEDKIAFWSAEEFWKLSNGKNFTEAIYWRRRPLKKCSSSGVNETLCVRSVDEATVHPGATQSIQSQEDSGEAFDDPVASNSSIQSRAHMNQLLLYIFSRKLCIQSTWIPRRKESKISAEDDPVAVLNQ</sequence>
<name>A0A2Z7D3T8_9LAMI</name>
<proteinExistence type="predicted"/>
<feature type="region of interest" description="Disordered" evidence="1">
    <location>
        <begin position="155"/>
        <end position="174"/>
    </location>
</feature>
<dbReference type="EMBL" id="KQ990106">
    <property type="protein sequence ID" value="KZV53660.1"/>
    <property type="molecule type" value="Genomic_DNA"/>
</dbReference>
<feature type="compositionally biased region" description="Basic residues" evidence="1">
    <location>
        <begin position="55"/>
        <end position="68"/>
    </location>
</feature>
<protein>
    <submittedName>
        <fullName evidence="2">Uncharacterized protein</fullName>
    </submittedName>
</protein>
<evidence type="ECO:0000313" key="3">
    <source>
        <dbReference type="Proteomes" id="UP000250235"/>
    </source>
</evidence>
<feature type="region of interest" description="Disordered" evidence="1">
    <location>
        <begin position="18"/>
        <end position="81"/>
    </location>
</feature>
<reference evidence="2 3" key="1">
    <citation type="journal article" date="2015" name="Proc. Natl. Acad. Sci. U.S.A.">
        <title>The resurrection genome of Boea hygrometrica: A blueprint for survival of dehydration.</title>
        <authorList>
            <person name="Xiao L."/>
            <person name="Yang G."/>
            <person name="Zhang L."/>
            <person name="Yang X."/>
            <person name="Zhao S."/>
            <person name="Ji Z."/>
            <person name="Zhou Q."/>
            <person name="Hu M."/>
            <person name="Wang Y."/>
            <person name="Chen M."/>
            <person name="Xu Y."/>
            <person name="Jin H."/>
            <person name="Xiao X."/>
            <person name="Hu G."/>
            <person name="Bao F."/>
            <person name="Hu Y."/>
            <person name="Wan P."/>
            <person name="Li L."/>
            <person name="Deng X."/>
            <person name="Kuang T."/>
            <person name="Xiang C."/>
            <person name="Zhu J.K."/>
            <person name="Oliver M.J."/>
            <person name="He Y."/>
        </authorList>
    </citation>
    <scope>NUCLEOTIDE SEQUENCE [LARGE SCALE GENOMIC DNA]</scope>
    <source>
        <strain evidence="3">cv. XS01</strain>
    </source>
</reference>
<evidence type="ECO:0000313" key="2">
    <source>
        <dbReference type="EMBL" id="KZV53660.1"/>
    </source>
</evidence>
<accession>A0A2Z7D3T8</accession>